<reference evidence="2 3" key="1">
    <citation type="submission" date="2020-08" db="EMBL/GenBank/DDBJ databases">
        <title>Genomic Encyclopedia of Type Strains, Phase IV (KMG-IV): sequencing the most valuable type-strain genomes for metagenomic binning, comparative biology and taxonomic classification.</title>
        <authorList>
            <person name="Goeker M."/>
        </authorList>
    </citation>
    <scope>NUCLEOTIDE SEQUENCE [LARGE SCALE GENOMIC DNA]</scope>
    <source>
        <strain evidence="2 3">DSM 103737</strain>
    </source>
</reference>
<comment type="caution">
    <text evidence="2">The sequence shown here is derived from an EMBL/GenBank/DDBJ whole genome shotgun (WGS) entry which is preliminary data.</text>
</comment>
<sequence>MASLLPRLVMMALMVVAGLSAVPAVRAAEPPFLPGLSIGLEPPPSMTPAGQFSGYVDESAGASIIIVEMPAEAYADIEKGFNAEALKGQGVTVRKRAPFALGKDVKAFLVEGTQKQGAAVFDKWILVATNGKTTALVTVQAPATTAGYDSATVEKSLKTIAFRAPPGVDEQLASLPFRLGELAGFRIVRVATGNSVLMTQGPKDVVREAEQPLVIVSSGEAAIPGTLEQDRFAKQAFSTLPGIANLAIQRIEGKDENGVPMHEIVATADDVRTKQRLFLMQIVRFERSNYLRLVVMARENQRGDLEQRARTIAAGLSVGS</sequence>
<evidence type="ECO:0000313" key="3">
    <source>
        <dbReference type="Proteomes" id="UP000577362"/>
    </source>
</evidence>
<keyword evidence="1" id="KW-0732">Signal</keyword>
<accession>A0A840C099</accession>
<dbReference type="RefSeq" id="WP_183316568.1">
    <property type="nucleotide sequence ID" value="NZ_JACIEN010000002.1"/>
</dbReference>
<organism evidence="2 3">
    <name type="scientific">Chelatococcus caeni</name>
    <dbReference type="NCBI Taxonomy" id="1348468"/>
    <lineage>
        <taxon>Bacteria</taxon>
        <taxon>Pseudomonadati</taxon>
        <taxon>Pseudomonadota</taxon>
        <taxon>Alphaproteobacteria</taxon>
        <taxon>Hyphomicrobiales</taxon>
        <taxon>Chelatococcaceae</taxon>
        <taxon>Chelatococcus</taxon>
    </lineage>
</organism>
<gene>
    <name evidence="2" type="ORF">GGR16_002127</name>
</gene>
<dbReference type="EMBL" id="JACIEN010000002">
    <property type="protein sequence ID" value="MBB4017098.1"/>
    <property type="molecule type" value="Genomic_DNA"/>
</dbReference>
<dbReference type="Proteomes" id="UP000577362">
    <property type="component" value="Unassembled WGS sequence"/>
</dbReference>
<evidence type="ECO:0000313" key="2">
    <source>
        <dbReference type="EMBL" id="MBB4017098.1"/>
    </source>
</evidence>
<evidence type="ECO:0000256" key="1">
    <source>
        <dbReference type="SAM" id="SignalP"/>
    </source>
</evidence>
<feature type="signal peptide" evidence="1">
    <location>
        <begin position="1"/>
        <end position="27"/>
    </location>
</feature>
<name>A0A840C099_9HYPH</name>
<keyword evidence="3" id="KW-1185">Reference proteome</keyword>
<protein>
    <submittedName>
        <fullName evidence="2">Uncharacterized protein</fullName>
    </submittedName>
</protein>
<proteinExistence type="predicted"/>
<feature type="chain" id="PRO_5032778283" evidence="1">
    <location>
        <begin position="28"/>
        <end position="320"/>
    </location>
</feature>
<dbReference type="AlphaFoldDB" id="A0A840C099"/>